<sequence length="122" mass="14084">MISFKLQVILLIGSILCFILLINMIRKYRIELKYSMLWFCIMFFILILSIFPSLFEIIASLMGIELPVNALFLLSIFGINLMLFSLTLVISKSTIKVKELSQEIGLLKYEVEELKRTINSGK</sequence>
<comment type="caution">
    <text evidence="2">The sequence shown here is derived from an EMBL/GenBank/DDBJ whole genome shotgun (WGS) entry which is preliminary data.</text>
</comment>
<dbReference type="InterPro" id="IPR019277">
    <property type="entry name" value="DUF2304"/>
</dbReference>
<proteinExistence type="predicted"/>
<organism evidence="2 3">
    <name type="scientific">Paenibacillus borealis</name>
    <dbReference type="NCBI Taxonomy" id="160799"/>
    <lineage>
        <taxon>Bacteria</taxon>
        <taxon>Bacillati</taxon>
        <taxon>Bacillota</taxon>
        <taxon>Bacilli</taxon>
        <taxon>Bacillales</taxon>
        <taxon>Paenibacillaceae</taxon>
        <taxon>Paenibacillus</taxon>
    </lineage>
</organism>
<gene>
    <name evidence="2" type="ORF">BSK56_28665</name>
</gene>
<feature type="transmembrane region" description="Helical" evidence="1">
    <location>
        <begin position="37"/>
        <end position="64"/>
    </location>
</feature>
<evidence type="ECO:0000313" key="2">
    <source>
        <dbReference type="EMBL" id="OMD40528.1"/>
    </source>
</evidence>
<keyword evidence="3" id="KW-1185">Reference proteome</keyword>
<feature type="transmembrane region" description="Helical" evidence="1">
    <location>
        <begin position="70"/>
        <end position="90"/>
    </location>
</feature>
<reference evidence="2 3" key="1">
    <citation type="submission" date="2016-10" db="EMBL/GenBank/DDBJ databases">
        <title>Paenibacillus species isolates.</title>
        <authorList>
            <person name="Beno S.M."/>
        </authorList>
    </citation>
    <scope>NUCLEOTIDE SEQUENCE [LARGE SCALE GENOMIC DNA]</scope>
    <source>
        <strain evidence="2 3">FSL H7-0744</strain>
    </source>
</reference>
<evidence type="ECO:0000256" key="1">
    <source>
        <dbReference type="SAM" id="Phobius"/>
    </source>
</evidence>
<keyword evidence="1" id="KW-1133">Transmembrane helix</keyword>
<dbReference type="EMBL" id="MPTB01000051">
    <property type="protein sequence ID" value="OMD40528.1"/>
    <property type="molecule type" value="Genomic_DNA"/>
</dbReference>
<dbReference type="Proteomes" id="UP000187412">
    <property type="component" value="Unassembled WGS sequence"/>
</dbReference>
<keyword evidence="1" id="KW-0472">Membrane</keyword>
<feature type="transmembrane region" description="Helical" evidence="1">
    <location>
        <begin position="6"/>
        <end position="25"/>
    </location>
</feature>
<keyword evidence="1" id="KW-0812">Transmembrane</keyword>
<accession>A0ABX3GYA7</accession>
<dbReference type="Pfam" id="PF10066">
    <property type="entry name" value="DUF2304"/>
    <property type="match status" value="1"/>
</dbReference>
<name>A0ABX3GYA7_PAEBO</name>
<evidence type="ECO:0000313" key="3">
    <source>
        <dbReference type="Proteomes" id="UP000187412"/>
    </source>
</evidence>
<protein>
    <recommendedName>
        <fullName evidence="4">DUF2304 domain-containing protein</fullName>
    </recommendedName>
</protein>
<dbReference type="RefSeq" id="WP_076113837.1">
    <property type="nucleotide sequence ID" value="NZ_MPTB01000051.1"/>
</dbReference>
<evidence type="ECO:0008006" key="4">
    <source>
        <dbReference type="Google" id="ProtNLM"/>
    </source>
</evidence>